<proteinExistence type="predicted"/>
<dbReference type="EMBL" id="JBBMFN010000004">
    <property type="protein sequence ID" value="MEQ2464701.1"/>
    <property type="molecule type" value="Genomic_DNA"/>
</dbReference>
<accession>A0ABV1EUD0</accession>
<evidence type="ECO:0000313" key="1">
    <source>
        <dbReference type="EMBL" id="MEQ2464701.1"/>
    </source>
</evidence>
<evidence type="ECO:0000313" key="2">
    <source>
        <dbReference type="Proteomes" id="UP001465426"/>
    </source>
</evidence>
<protein>
    <recommendedName>
        <fullName evidence="3">IS256 family transposase</fullName>
    </recommendedName>
</protein>
<name>A0ABV1EUD0_9BACI</name>
<comment type="caution">
    <text evidence="1">The sequence shown here is derived from an EMBL/GenBank/DDBJ whole genome shotgun (WGS) entry which is preliminary data.</text>
</comment>
<keyword evidence="2" id="KW-1185">Reference proteome</keyword>
<dbReference type="RefSeq" id="WP_349204203.1">
    <property type="nucleotide sequence ID" value="NZ_JBBMFN010000004.1"/>
</dbReference>
<sequence>MKNQQISDFKEILQNVYNKGNNGASMQEVMRLLELELLRMSDISVSEKKTRGQSAPRSKK</sequence>
<evidence type="ECO:0008006" key="3">
    <source>
        <dbReference type="Google" id="ProtNLM"/>
    </source>
</evidence>
<gene>
    <name evidence="1" type="ORF">WMO63_03340</name>
</gene>
<dbReference type="Proteomes" id="UP001465426">
    <property type="component" value="Unassembled WGS sequence"/>
</dbReference>
<organism evidence="1 2">
    <name type="scientific">Niallia hominis</name>
    <dbReference type="NCBI Taxonomy" id="3133173"/>
    <lineage>
        <taxon>Bacteria</taxon>
        <taxon>Bacillati</taxon>
        <taxon>Bacillota</taxon>
        <taxon>Bacilli</taxon>
        <taxon>Bacillales</taxon>
        <taxon>Bacillaceae</taxon>
        <taxon>Niallia</taxon>
    </lineage>
</organism>
<reference evidence="1 2" key="1">
    <citation type="submission" date="2024-03" db="EMBL/GenBank/DDBJ databases">
        <title>Human intestinal bacterial collection.</title>
        <authorList>
            <person name="Pauvert C."/>
            <person name="Hitch T.C.A."/>
            <person name="Clavel T."/>
        </authorList>
    </citation>
    <scope>NUCLEOTIDE SEQUENCE [LARGE SCALE GENOMIC DNA]</scope>
    <source>
        <strain evidence="1 2">CLA-SR-H024</strain>
    </source>
</reference>